<evidence type="ECO:0000256" key="1">
    <source>
        <dbReference type="ARBA" id="ARBA00023015"/>
    </source>
</evidence>
<dbReference type="PANTHER" id="PTHR43537">
    <property type="entry name" value="TRANSCRIPTIONAL REGULATOR, GNTR FAMILY"/>
    <property type="match status" value="1"/>
</dbReference>
<evidence type="ECO:0000259" key="4">
    <source>
        <dbReference type="PROSITE" id="PS50949"/>
    </source>
</evidence>
<keyword evidence="6" id="KW-1185">Reference proteome</keyword>
<dbReference type="SMART" id="SM00345">
    <property type="entry name" value="HTH_GNTR"/>
    <property type="match status" value="1"/>
</dbReference>
<dbReference type="CDD" id="cd07377">
    <property type="entry name" value="WHTH_GntR"/>
    <property type="match status" value="1"/>
</dbReference>
<dbReference type="InterPro" id="IPR036388">
    <property type="entry name" value="WH-like_DNA-bd_sf"/>
</dbReference>
<keyword evidence="2" id="KW-0238">DNA-binding</keyword>
<feature type="domain" description="HTH gntR-type" evidence="4">
    <location>
        <begin position="9"/>
        <end position="77"/>
    </location>
</feature>
<dbReference type="Pfam" id="PF07729">
    <property type="entry name" value="FCD"/>
    <property type="match status" value="1"/>
</dbReference>
<dbReference type="InterPro" id="IPR036390">
    <property type="entry name" value="WH_DNA-bd_sf"/>
</dbReference>
<dbReference type="Gene3D" id="1.10.10.10">
    <property type="entry name" value="Winged helix-like DNA-binding domain superfamily/Winged helix DNA-binding domain"/>
    <property type="match status" value="1"/>
</dbReference>
<dbReference type="InterPro" id="IPR008920">
    <property type="entry name" value="TF_FadR/GntR_C"/>
</dbReference>
<dbReference type="PROSITE" id="PS50949">
    <property type="entry name" value="HTH_GNTR"/>
    <property type="match status" value="1"/>
</dbReference>
<dbReference type="PRINTS" id="PR00035">
    <property type="entry name" value="HTHGNTR"/>
</dbReference>
<dbReference type="Proteomes" id="UP001335737">
    <property type="component" value="Unassembled WGS sequence"/>
</dbReference>
<dbReference type="Pfam" id="PF00392">
    <property type="entry name" value="GntR"/>
    <property type="match status" value="1"/>
</dbReference>
<comment type="caution">
    <text evidence="5">The sequence shown here is derived from an EMBL/GenBank/DDBJ whole genome shotgun (WGS) entry which is preliminary data.</text>
</comment>
<keyword evidence="1" id="KW-0805">Transcription regulation</keyword>
<protein>
    <submittedName>
        <fullName evidence="5">FadR/GntR family transcriptional regulator</fullName>
    </submittedName>
</protein>
<keyword evidence="3" id="KW-0804">Transcription</keyword>
<evidence type="ECO:0000256" key="3">
    <source>
        <dbReference type="ARBA" id="ARBA00023163"/>
    </source>
</evidence>
<proteinExistence type="predicted"/>
<dbReference type="Gene3D" id="1.20.120.530">
    <property type="entry name" value="GntR ligand-binding domain-like"/>
    <property type="match status" value="1"/>
</dbReference>
<dbReference type="InterPro" id="IPR011711">
    <property type="entry name" value="GntR_C"/>
</dbReference>
<dbReference type="SMART" id="SM00895">
    <property type="entry name" value="FCD"/>
    <property type="match status" value="1"/>
</dbReference>
<dbReference type="SUPFAM" id="SSF48008">
    <property type="entry name" value="GntR ligand-binding domain-like"/>
    <property type="match status" value="1"/>
</dbReference>
<dbReference type="InterPro" id="IPR000524">
    <property type="entry name" value="Tscrpt_reg_HTH_GntR"/>
</dbReference>
<accession>A0ABU6KDI5</accession>
<dbReference type="SUPFAM" id="SSF46785">
    <property type="entry name" value="Winged helix' DNA-binding domain"/>
    <property type="match status" value="1"/>
</dbReference>
<dbReference type="EMBL" id="JARZFX010000002">
    <property type="protein sequence ID" value="MEC5423344.1"/>
    <property type="molecule type" value="Genomic_DNA"/>
</dbReference>
<reference evidence="5 6" key="1">
    <citation type="journal article" date="2024" name="Int. J. Syst. Evol. Microbiol.">
        <title>Virgibacillus tibetensis sp. nov., isolated from salt lake on the Tibetan Plateau of China.</title>
        <authorList>
            <person name="Phurbu D."/>
            <person name="Liu Z.-X."/>
            <person name="Wang R."/>
            <person name="Zheng Y.-Y."/>
            <person name="Liu H.-C."/>
            <person name="Zhou Y.-G."/>
            <person name="Yu Y.-J."/>
            <person name="Li A.-H."/>
        </authorList>
    </citation>
    <scope>NUCLEOTIDE SEQUENCE [LARGE SCALE GENOMIC DNA]</scope>
    <source>
        <strain evidence="5 6">C22-A2</strain>
    </source>
</reference>
<sequence>MENQKIKHVRLYEKVITSIEKQFQEGKLNLGDKLAPERELAVLFGVSRGTLRDAFRVLESHGVIETKPGGGRYLRKNLKEEALKGESIIEDLKNVAILDLLEAREILEVGLMELVCKRVNEEDVNRIEKLINTSKRNELEEKDIDYYFHHALAEASKNIVVIKYINLNLELINQTRKKNFSNKSNFNEAQKEHIDILEAIKSRDSSLAKEKMRLHFSNIRKRLNIN</sequence>
<evidence type="ECO:0000313" key="6">
    <source>
        <dbReference type="Proteomes" id="UP001335737"/>
    </source>
</evidence>
<dbReference type="PANTHER" id="PTHR43537:SF5">
    <property type="entry name" value="UXU OPERON TRANSCRIPTIONAL REGULATOR"/>
    <property type="match status" value="1"/>
</dbReference>
<organism evidence="5 6">
    <name type="scientific">Virgibacillus tibetensis</name>
    <dbReference type="NCBI Taxonomy" id="3042313"/>
    <lineage>
        <taxon>Bacteria</taxon>
        <taxon>Bacillati</taxon>
        <taxon>Bacillota</taxon>
        <taxon>Bacilli</taxon>
        <taxon>Bacillales</taxon>
        <taxon>Bacillaceae</taxon>
        <taxon>Virgibacillus</taxon>
    </lineage>
</organism>
<name>A0ABU6KDI5_9BACI</name>
<dbReference type="RefSeq" id="WP_327606899.1">
    <property type="nucleotide sequence ID" value="NZ_JARZFX010000002.1"/>
</dbReference>
<evidence type="ECO:0000256" key="2">
    <source>
        <dbReference type="ARBA" id="ARBA00023125"/>
    </source>
</evidence>
<evidence type="ECO:0000313" key="5">
    <source>
        <dbReference type="EMBL" id="MEC5423344.1"/>
    </source>
</evidence>
<gene>
    <name evidence="5" type="ORF">QGM71_07510</name>
</gene>